<sequence length="367" mass="38421">MVSSRSYLTSLGASSPSLGTALASAVLLLNLGATMVNAKSEEVELGEPPGCLLDCYYAKMWENSDGEGVPEAQCVKDVLGSEWRSITENGLEELPEDTLERFQSCALHRQQYCYASMTIPSMVSVGYLLEMDARERSSANARPITVLKGFTSGIKPVITCLTLLCFPPPTDVVKILGISVPSGVVVPTTVSGVPLATSWPGETTSSTIPSASGSPNGTTSGSGSPGGGAPSTGSKNAPSSLLTILCTLFAVGFVSVGARADHNNDGDFDSCIPSCASRCLDRLIKGSNTCTSTAPAKETSSTSGSQEPAPPSLLLPLLPPSLAPSIPLVSRLPMHPSETRPGRVVRLLEYLPQVCLLLLQFCRRDKL</sequence>
<dbReference type="AlphaFoldDB" id="A0A317SY22"/>
<gene>
    <name evidence="2" type="ORF">C7212DRAFT_363032</name>
</gene>
<dbReference type="EMBL" id="PYWC01000017">
    <property type="protein sequence ID" value="PWW78081.1"/>
    <property type="molecule type" value="Genomic_DNA"/>
</dbReference>
<comment type="caution">
    <text evidence="2">The sequence shown here is derived from an EMBL/GenBank/DDBJ whole genome shotgun (WGS) entry which is preliminary data.</text>
</comment>
<keyword evidence="3" id="KW-1185">Reference proteome</keyword>
<accession>A0A317SY22</accession>
<evidence type="ECO:0000256" key="1">
    <source>
        <dbReference type="SAM" id="MobiDB-lite"/>
    </source>
</evidence>
<dbReference type="STRING" id="42249.A0A317SY22"/>
<feature type="compositionally biased region" description="Low complexity" evidence="1">
    <location>
        <begin position="209"/>
        <end position="222"/>
    </location>
</feature>
<proteinExistence type="predicted"/>
<evidence type="ECO:0000313" key="2">
    <source>
        <dbReference type="EMBL" id="PWW78081.1"/>
    </source>
</evidence>
<feature type="compositionally biased region" description="Polar residues" evidence="1">
    <location>
        <begin position="290"/>
        <end position="306"/>
    </location>
</feature>
<reference evidence="2 3" key="1">
    <citation type="submission" date="2018-03" db="EMBL/GenBank/DDBJ databases">
        <title>Genomes of Pezizomycetes fungi and the evolution of truffles.</title>
        <authorList>
            <person name="Murat C."/>
            <person name="Payen T."/>
            <person name="Noel B."/>
            <person name="Kuo A."/>
            <person name="Martin F.M."/>
        </authorList>
    </citation>
    <scope>NUCLEOTIDE SEQUENCE [LARGE SCALE GENOMIC DNA]</scope>
    <source>
        <strain evidence="2">091103-1</strain>
    </source>
</reference>
<organism evidence="2 3">
    <name type="scientific">Tuber magnatum</name>
    <name type="common">white Piedmont truffle</name>
    <dbReference type="NCBI Taxonomy" id="42249"/>
    <lineage>
        <taxon>Eukaryota</taxon>
        <taxon>Fungi</taxon>
        <taxon>Dikarya</taxon>
        <taxon>Ascomycota</taxon>
        <taxon>Pezizomycotina</taxon>
        <taxon>Pezizomycetes</taxon>
        <taxon>Pezizales</taxon>
        <taxon>Tuberaceae</taxon>
        <taxon>Tuber</taxon>
    </lineage>
</organism>
<feature type="region of interest" description="Disordered" evidence="1">
    <location>
        <begin position="290"/>
        <end position="313"/>
    </location>
</feature>
<protein>
    <submittedName>
        <fullName evidence="2">Uncharacterized protein</fullName>
    </submittedName>
</protein>
<name>A0A317SY22_9PEZI</name>
<dbReference type="OrthoDB" id="10663637at2759"/>
<dbReference type="Proteomes" id="UP000246991">
    <property type="component" value="Unassembled WGS sequence"/>
</dbReference>
<feature type="region of interest" description="Disordered" evidence="1">
    <location>
        <begin position="196"/>
        <end position="235"/>
    </location>
</feature>
<evidence type="ECO:0000313" key="3">
    <source>
        <dbReference type="Proteomes" id="UP000246991"/>
    </source>
</evidence>